<protein>
    <submittedName>
        <fullName evidence="2">AAA family ATPase</fullName>
    </submittedName>
</protein>
<dbReference type="Pfam" id="PF13401">
    <property type="entry name" value="AAA_22"/>
    <property type="match status" value="1"/>
</dbReference>
<gene>
    <name evidence="2" type="ORF">GEV02_02720</name>
</gene>
<organism evidence="2 3">
    <name type="scientific">Rugamonas aquatica</name>
    <dbReference type="NCBI Taxonomy" id="2743357"/>
    <lineage>
        <taxon>Bacteria</taxon>
        <taxon>Pseudomonadati</taxon>
        <taxon>Pseudomonadota</taxon>
        <taxon>Betaproteobacteria</taxon>
        <taxon>Burkholderiales</taxon>
        <taxon>Oxalobacteraceae</taxon>
        <taxon>Telluria group</taxon>
        <taxon>Rugamonas</taxon>
    </lineage>
</organism>
<reference evidence="2 3" key="1">
    <citation type="submission" date="2019-10" db="EMBL/GenBank/DDBJ databases">
        <title>Two novel species isolated from a subtropical stream in China.</title>
        <authorList>
            <person name="Lu H."/>
        </authorList>
    </citation>
    <scope>NUCLEOTIDE SEQUENCE [LARGE SCALE GENOMIC DNA]</scope>
    <source>
        <strain evidence="2 3">FT29W</strain>
    </source>
</reference>
<dbReference type="RefSeq" id="WP_152836392.1">
    <property type="nucleotide sequence ID" value="NZ_WHUG01000001.1"/>
</dbReference>
<dbReference type="InterPro" id="IPR027417">
    <property type="entry name" value="P-loop_NTPase"/>
</dbReference>
<feature type="domain" description="ORC1/DEAH AAA+ ATPase" evidence="1">
    <location>
        <begin position="53"/>
        <end position="181"/>
    </location>
</feature>
<evidence type="ECO:0000313" key="2">
    <source>
        <dbReference type="EMBL" id="MQA37052.1"/>
    </source>
</evidence>
<sequence>MLNEMPDQSAGTQESKGLLSHPLFDHTVLLRTNPSDELYLAIKRIIIVRETGCVFTGAHRIGKTDALDRVKAMLHQQYPSLCIYSHDAHNQQLPSVRAFFKHFLSTVGHAEKKGETYDLRERLVNVLVDDARTSGSGLVVMFIDEASAMLLADFLFLKDVFNDLSRQRVQLITILMGQAPDMQHVIDDLIARGRGDLVARFTNRVIEFRAFNCIDDIWTILSGIDTREHPVGSAISWTAFFLPQAYQKGFRLIDQSQHFMDAILANVSGLAPQQVAFPAGATFLAIRKFLLSAAAYDAFNIKLPDDIWHAAVRDSLLQEAIARMNSSPVRRAKRGKR</sequence>
<dbReference type="Proteomes" id="UP000440498">
    <property type="component" value="Unassembled WGS sequence"/>
</dbReference>
<dbReference type="InterPro" id="IPR049945">
    <property type="entry name" value="AAA_22"/>
</dbReference>
<name>A0A6A7MVA1_9BURK</name>
<dbReference type="SUPFAM" id="SSF52540">
    <property type="entry name" value="P-loop containing nucleoside triphosphate hydrolases"/>
    <property type="match status" value="1"/>
</dbReference>
<accession>A0A6A7MVA1</accession>
<dbReference type="GO" id="GO:0016887">
    <property type="term" value="F:ATP hydrolysis activity"/>
    <property type="evidence" value="ECO:0007669"/>
    <property type="project" value="InterPro"/>
</dbReference>
<evidence type="ECO:0000313" key="3">
    <source>
        <dbReference type="Proteomes" id="UP000440498"/>
    </source>
</evidence>
<proteinExistence type="predicted"/>
<evidence type="ECO:0000259" key="1">
    <source>
        <dbReference type="Pfam" id="PF13401"/>
    </source>
</evidence>
<dbReference type="EMBL" id="WHUG01000001">
    <property type="protein sequence ID" value="MQA37052.1"/>
    <property type="molecule type" value="Genomic_DNA"/>
</dbReference>
<comment type="caution">
    <text evidence="2">The sequence shown here is derived from an EMBL/GenBank/DDBJ whole genome shotgun (WGS) entry which is preliminary data.</text>
</comment>
<keyword evidence="3" id="KW-1185">Reference proteome</keyword>
<dbReference type="AlphaFoldDB" id="A0A6A7MVA1"/>